<protein>
    <submittedName>
        <fullName evidence="1">Uncharacterized protein</fullName>
    </submittedName>
</protein>
<sequence>MMKVLFGLAIVGLFMFGGQSDAQARYRNGHHSDSHSYKHKSHHHKGSCWRTNRHTGGKFRIC</sequence>
<gene>
    <name evidence="1" type="ORF">J2S34_001417</name>
</gene>
<dbReference type="Proteomes" id="UP001205486">
    <property type="component" value="Unassembled WGS sequence"/>
</dbReference>
<accession>A0ACC6AJF7</accession>
<keyword evidence="2" id="KW-1185">Reference proteome</keyword>
<proteinExistence type="predicted"/>
<name>A0ACC6AJF7_NITWI</name>
<organism evidence="1 2">
    <name type="scientific">Nitrobacter winogradskyi</name>
    <name type="common">Nitrobacter agilis</name>
    <dbReference type="NCBI Taxonomy" id="913"/>
    <lineage>
        <taxon>Bacteria</taxon>
        <taxon>Pseudomonadati</taxon>
        <taxon>Pseudomonadota</taxon>
        <taxon>Alphaproteobacteria</taxon>
        <taxon>Hyphomicrobiales</taxon>
        <taxon>Nitrobacteraceae</taxon>
        <taxon>Nitrobacter</taxon>
    </lineage>
</organism>
<evidence type="ECO:0000313" key="2">
    <source>
        <dbReference type="Proteomes" id="UP001205486"/>
    </source>
</evidence>
<dbReference type="EMBL" id="JALJZS010000001">
    <property type="protein sequence ID" value="MCP1998995.1"/>
    <property type="molecule type" value="Genomic_DNA"/>
</dbReference>
<evidence type="ECO:0000313" key="1">
    <source>
        <dbReference type="EMBL" id="MCP1998995.1"/>
    </source>
</evidence>
<reference evidence="1" key="1">
    <citation type="submission" date="2022-03" db="EMBL/GenBank/DDBJ databases">
        <title>Interactions between chemoautotrophic and heterotrophic bacteria.</title>
        <authorList>
            <person name="Santoro A."/>
        </authorList>
    </citation>
    <scope>NUCLEOTIDE SEQUENCE</scope>
    <source>
        <strain evidence="1">Nb-106</strain>
    </source>
</reference>
<comment type="caution">
    <text evidence="1">The sequence shown here is derived from an EMBL/GenBank/DDBJ whole genome shotgun (WGS) entry which is preliminary data.</text>
</comment>